<evidence type="ECO:0000256" key="5">
    <source>
        <dbReference type="PROSITE-ProRule" id="PRU00302"/>
    </source>
</evidence>
<comment type="caution">
    <text evidence="9">The sequence shown here is derived from an EMBL/GenBank/DDBJ whole genome shotgun (WGS) entry which is preliminary data.</text>
</comment>
<dbReference type="InterPro" id="IPR000436">
    <property type="entry name" value="Sushi_SCR_CCP_dom"/>
</dbReference>
<gene>
    <name evidence="9" type="ORF">ANCCAN_25160</name>
</gene>
<feature type="domain" description="Sushi" evidence="8">
    <location>
        <begin position="90"/>
        <end position="148"/>
    </location>
</feature>
<evidence type="ECO:0000259" key="8">
    <source>
        <dbReference type="PROSITE" id="PS50923"/>
    </source>
</evidence>
<dbReference type="STRING" id="29170.A0A368FAA3"/>
<evidence type="ECO:0000256" key="1">
    <source>
        <dbReference type="ARBA" id="ARBA00004328"/>
    </source>
</evidence>
<feature type="domain" description="Sushi" evidence="8">
    <location>
        <begin position="28"/>
        <end position="86"/>
    </location>
</feature>
<dbReference type="PANTHER" id="PTHR45785">
    <property type="entry name" value="COMPLEMENT FACTOR H-RELATED"/>
    <property type="match status" value="1"/>
</dbReference>
<accession>A0A368FAA3</accession>
<keyword evidence="3 7" id="KW-0732">Signal</keyword>
<evidence type="ECO:0000256" key="2">
    <source>
        <dbReference type="ARBA" id="ARBA00022659"/>
    </source>
</evidence>
<dbReference type="PANTHER" id="PTHR45785:SF2">
    <property type="entry name" value="COMPLEMENT FACTOR H-RELATED"/>
    <property type="match status" value="1"/>
</dbReference>
<evidence type="ECO:0000256" key="6">
    <source>
        <dbReference type="SAM" id="MobiDB-lite"/>
    </source>
</evidence>
<dbReference type="Gene3D" id="2.10.70.10">
    <property type="entry name" value="Complement Module, domain 1"/>
    <property type="match status" value="2"/>
</dbReference>
<feature type="disulfide bond" evidence="5">
    <location>
        <begin position="57"/>
        <end position="84"/>
    </location>
</feature>
<organism evidence="9 10">
    <name type="scientific">Ancylostoma caninum</name>
    <name type="common">Dog hookworm</name>
    <dbReference type="NCBI Taxonomy" id="29170"/>
    <lineage>
        <taxon>Eukaryota</taxon>
        <taxon>Metazoa</taxon>
        <taxon>Ecdysozoa</taxon>
        <taxon>Nematoda</taxon>
        <taxon>Chromadorea</taxon>
        <taxon>Rhabditida</taxon>
        <taxon>Rhabditina</taxon>
        <taxon>Rhabditomorpha</taxon>
        <taxon>Strongyloidea</taxon>
        <taxon>Ancylostomatidae</taxon>
        <taxon>Ancylostomatinae</taxon>
        <taxon>Ancylostoma</taxon>
    </lineage>
</organism>
<keyword evidence="10" id="KW-1185">Reference proteome</keyword>
<dbReference type="Pfam" id="PF00084">
    <property type="entry name" value="Sushi"/>
    <property type="match status" value="1"/>
</dbReference>
<dbReference type="OrthoDB" id="5798196at2759"/>
<dbReference type="SMART" id="SM00032">
    <property type="entry name" value="CCP"/>
    <property type="match status" value="3"/>
</dbReference>
<dbReference type="InterPro" id="IPR035976">
    <property type="entry name" value="Sushi/SCR/CCP_sf"/>
</dbReference>
<feature type="region of interest" description="Disordered" evidence="6">
    <location>
        <begin position="88"/>
        <end position="107"/>
    </location>
</feature>
<evidence type="ECO:0000256" key="7">
    <source>
        <dbReference type="SAM" id="SignalP"/>
    </source>
</evidence>
<comment type="caution">
    <text evidence="5">Lacks conserved residue(s) required for the propagation of feature annotation.</text>
</comment>
<name>A0A368FAA3_ANCCA</name>
<feature type="domain" description="Sushi" evidence="8">
    <location>
        <begin position="152"/>
        <end position="211"/>
    </location>
</feature>
<feature type="disulfide bond" evidence="5">
    <location>
        <begin position="119"/>
        <end position="146"/>
    </location>
</feature>
<dbReference type="InterPro" id="IPR051503">
    <property type="entry name" value="ComplSys_Reg/VirEntry_Med"/>
</dbReference>
<dbReference type="PROSITE" id="PS50923">
    <property type="entry name" value="SUSHI"/>
    <property type="match status" value="3"/>
</dbReference>
<sequence length="373" mass="39160">MEYFRIVNTSKMIALVLLLGIVSGMSSADCPPPNVPNGVTIDNQGPYTDGSTINGRCPGNGYILGPSSMTCMFGFWAPSFLGQCSNGQQNSCPTPQPPEGGRLSSEGPFGSGDTVNAVCEDGGYVIGVSSMSCVFGRWAPSFFGACTNSKRYSCQVPSPKPGMALSRDGTLKSDETVEATCTENMKVLVGIRSMTCVLGHWAPNQLGDCVDVNQLGTVVYSDGNGQVIIKFRNGTDISDLGNGELIIKYSGGGYGIEQVKGYTGTPDSQGSTWSIQNGMIYKDGVQIPSVGYSYGTVKLSGYKVLQPNSGISSIPGMNGVSVRNNVVYVNGVPVAERTAGIGLGGISIHNMGTIGSNNNVFGSSFNNNDNFYY</sequence>
<dbReference type="CDD" id="cd00033">
    <property type="entry name" value="CCP"/>
    <property type="match status" value="1"/>
</dbReference>
<keyword evidence="2 5" id="KW-0768">Sushi</keyword>
<evidence type="ECO:0000313" key="10">
    <source>
        <dbReference type="Proteomes" id="UP000252519"/>
    </source>
</evidence>
<feature type="signal peptide" evidence="7">
    <location>
        <begin position="1"/>
        <end position="27"/>
    </location>
</feature>
<evidence type="ECO:0000256" key="4">
    <source>
        <dbReference type="ARBA" id="ARBA00023157"/>
    </source>
</evidence>
<comment type="subcellular location">
    <subcellularLocation>
        <location evidence="1">Virion</location>
    </subcellularLocation>
</comment>
<proteinExistence type="predicted"/>
<evidence type="ECO:0000313" key="9">
    <source>
        <dbReference type="EMBL" id="RCN29084.1"/>
    </source>
</evidence>
<dbReference type="Proteomes" id="UP000252519">
    <property type="component" value="Unassembled WGS sequence"/>
</dbReference>
<dbReference type="EMBL" id="JOJR01002142">
    <property type="protein sequence ID" value="RCN29084.1"/>
    <property type="molecule type" value="Genomic_DNA"/>
</dbReference>
<dbReference type="SUPFAM" id="SSF57535">
    <property type="entry name" value="Complement control module/SCR domain"/>
    <property type="match status" value="2"/>
</dbReference>
<keyword evidence="4 5" id="KW-1015">Disulfide bond</keyword>
<evidence type="ECO:0000256" key="3">
    <source>
        <dbReference type="ARBA" id="ARBA00022729"/>
    </source>
</evidence>
<reference evidence="9 10" key="1">
    <citation type="submission" date="2014-10" db="EMBL/GenBank/DDBJ databases">
        <title>Draft genome of the hookworm Ancylostoma caninum.</title>
        <authorList>
            <person name="Mitreva M."/>
        </authorList>
    </citation>
    <scope>NUCLEOTIDE SEQUENCE [LARGE SCALE GENOMIC DNA]</scope>
    <source>
        <strain evidence="9 10">Baltimore</strain>
    </source>
</reference>
<feature type="chain" id="PRO_5016679932" evidence="7">
    <location>
        <begin position="28"/>
        <end position="373"/>
    </location>
</feature>
<dbReference type="AlphaFoldDB" id="A0A368FAA3"/>
<protein>
    <submittedName>
        <fullName evidence="9">Sushi domain protein</fullName>
    </submittedName>
</protein>